<sequence length="280" mass="31473">MLNVALLSAIEIRQHHTHTNHTKQTILRAMGALSQADDEEIKEQRRKSARLSNRRQNHNNSSTNDIKSDEIRIHDSGTESDEEEMESIHRQQLAHLEHLSTWASYDQFLSGGSPPALSATPPIPRDVDTESFSSWDSFGRESGIMTGDNDSDTDGAATPTPLRRRIPRGADDDASSIGGEKRRHSMTMNDHPIAWRLRSFTTEPVRPVKIAARRAPVFVLINRPPAPQPQMDFINADVEITSPELIPAPAPKRNRRNSHRPSLDFEKMVENRIDVAESNC</sequence>
<keyword evidence="3" id="KW-1185">Reference proteome</keyword>
<proteinExistence type="predicted"/>
<accession>A0A9P1N7X3</accession>
<gene>
    <name evidence="2" type="ORF">CAMP_LOCUS15706</name>
</gene>
<dbReference type="Proteomes" id="UP001152747">
    <property type="component" value="Unassembled WGS sequence"/>
</dbReference>
<dbReference type="EMBL" id="CANHGI010000005">
    <property type="protein sequence ID" value="CAI5453069.1"/>
    <property type="molecule type" value="Genomic_DNA"/>
</dbReference>
<evidence type="ECO:0000313" key="3">
    <source>
        <dbReference type="Proteomes" id="UP001152747"/>
    </source>
</evidence>
<evidence type="ECO:0000313" key="2">
    <source>
        <dbReference type="EMBL" id="CAI5453069.1"/>
    </source>
</evidence>
<evidence type="ECO:0000256" key="1">
    <source>
        <dbReference type="SAM" id="MobiDB-lite"/>
    </source>
</evidence>
<feature type="region of interest" description="Disordered" evidence="1">
    <location>
        <begin position="45"/>
        <end position="68"/>
    </location>
</feature>
<comment type="caution">
    <text evidence="2">The sequence shown here is derived from an EMBL/GenBank/DDBJ whole genome shotgun (WGS) entry which is preliminary data.</text>
</comment>
<feature type="region of interest" description="Disordered" evidence="1">
    <location>
        <begin position="113"/>
        <end position="185"/>
    </location>
</feature>
<dbReference type="OrthoDB" id="5831201at2759"/>
<feature type="compositionally biased region" description="Basic residues" evidence="1">
    <location>
        <begin position="45"/>
        <end position="57"/>
    </location>
</feature>
<protein>
    <submittedName>
        <fullName evidence="2">Uncharacterized protein</fullName>
    </submittedName>
</protein>
<reference evidence="2" key="1">
    <citation type="submission" date="2022-11" db="EMBL/GenBank/DDBJ databases">
        <authorList>
            <person name="Kikuchi T."/>
        </authorList>
    </citation>
    <scope>NUCLEOTIDE SEQUENCE</scope>
    <source>
        <strain evidence="2">PS1010</strain>
    </source>
</reference>
<organism evidence="2 3">
    <name type="scientific">Caenorhabditis angaria</name>
    <dbReference type="NCBI Taxonomy" id="860376"/>
    <lineage>
        <taxon>Eukaryota</taxon>
        <taxon>Metazoa</taxon>
        <taxon>Ecdysozoa</taxon>
        <taxon>Nematoda</taxon>
        <taxon>Chromadorea</taxon>
        <taxon>Rhabditida</taxon>
        <taxon>Rhabditina</taxon>
        <taxon>Rhabditomorpha</taxon>
        <taxon>Rhabditoidea</taxon>
        <taxon>Rhabditidae</taxon>
        <taxon>Peloderinae</taxon>
        <taxon>Caenorhabditis</taxon>
    </lineage>
</organism>
<dbReference type="AlphaFoldDB" id="A0A9P1N7X3"/>
<name>A0A9P1N7X3_9PELO</name>